<sequence length="168" mass="17230">MAQVLAHLSLWGVGCVGAVGRQACSVPQCSAAGCRAPRVCGQGGQAAARSRQLACASSMAGASMVVYDRDAQALRGVADEHEAVAASGVSGIAQQAAVVLTALPDDAVLRKVADAALLSRGHRAGGQLKRLAPHCMRALRSHIDPQACTTQRHARLVVCLARVESQSA</sequence>
<dbReference type="InterPro" id="IPR036291">
    <property type="entry name" value="NAD(P)-bd_dom_sf"/>
</dbReference>
<organism evidence="2">
    <name type="scientific">Alexandrium monilatum</name>
    <dbReference type="NCBI Taxonomy" id="311494"/>
    <lineage>
        <taxon>Eukaryota</taxon>
        <taxon>Sar</taxon>
        <taxon>Alveolata</taxon>
        <taxon>Dinophyceae</taxon>
        <taxon>Gonyaulacales</taxon>
        <taxon>Pyrocystaceae</taxon>
        <taxon>Alexandrium</taxon>
    </lineage>
</organism>
<proteinExistence type="predicted"/>
<dbReference type="Gene3D" id="3.40.50.720">
    <property type="entry name" value="NAD(P)-binding Rossmann-like Domain"/>
    <property type="match status" value="1"/>
</dbReference>
<feature type="chain" id="PRO_5031243322" evidence="1">
    <location>
        <begin position="19"/>
        <end position="168"/>
    </location>
</feature>
<reference evidence="2" key="1">
    <citation type="submission" date="2021-01" db="EMBL/GenBank/DDBJ databases">
        <authorList>
            <person name="Corre E."/>
            <person name="Pelletier E."/>
            <person name="Niang G."/>
            <person name="Scheremetjew M."/>
            <person name="Finn R."/>
            <person name="Kale V."/>
            <person name="Holt S."/>
            <person name="Cochrane G."/>
            <person name="Meng A."/>
            <person name="Brown T."/>
            <person name="Cohen L."/>
        </authorList>
    </citation>
    <scope>NUCLEOTIDE SEQUENCE</scope>
    <source>
        <strain evidence="2">CCMP3105</strain>
    </source>
</reference>
<gene>
    <name evidence="2" type="ORF">AMON00008_LOCUS13901</name>
</gene>
<evidence type="ECO:0000256" key="1">
    <source>
        <dbReference type="SAM" id="SignalP"/>
    </source>
</evidence>
<feature type="signal peptide" evidence="1">
    <location>
        <begin position="1"/>
        <end position="18"/>
    </location>
</feature>
<dbReference type="EMBL" id="HBNR01020911">
    <property type="protein sequence ID" value="CAE4574282.1"/>
    <property type="molecule type" value="Transcribed_RNA"/>
</dbReference>
<name>A0A7S4V3G8_9DINO</name>
<accession>A0A7S4V3G8</accession>
<evidence type="ECO:0000313" key="2">
    <source>
        <dbReference type="EMBL" id="CAE4574282.1"/>
    </source>
</evidence>
<protein>
    <submittedName>
        <fullName evidence="2">Uncharacterized protein</fullName>
    </submittedName>
</protein>
<dbReference type="SUPFAM" id="SSF51735">
    <property type="entry name" value="NAD(P)-binding Rossmann-fold domains"/>
    <property type="match status" value="1"/>
</dbReference>
<keyword evidence="1" id="KW-0732">Signal</keyword>
<dbReference type="AlphaFoldDB" id="A0A7S4V3G8"/>